<dbReference type="EMBL" id="QKSB01000009">
    <property type="protein sequence ID" value="PZE16289.1"/>
    <property type="molecule type" value="Genomic_DNA"/>
</dbReference>
<gene>
    <name evidence="2" type="ORF">DNU06_13325</name>
</gene>
<dbReference type="OrthoDB" id="1342147at2"/>
<feature type="signal peptide" evidence="1">
    <location>
        <begin position="1"/>
        <end position="21"/>
    </location>
</feature>
<evidence type="ECO:0000256" key="1">
    <source>
        <dbReference type="SAM" id="SignalP"/>
    </source>
</evidence>
<organism evidence="2 3">
    <name type="scientific">Putridiphycobacter roseus</name>
    <dbReference type="NCBI Taxonomy" id="2219161"/>
    <lineage>
        <taxon>Bacteria</taxon>
        <taxon>Pseudomonadati</taxon>
        <taxon>Bacteroidota</taxon>
        <taxon>Flavobacteriia</taxon>
        <taxon>Flavobacteriales</taxon>
        <taxon>Crocinitomicaceae</taxon>
        <taxon>Putridiphycobacter</taxon>
    </lineage>
</organism>
<dbReference type="RefSeq" id="WP_111063987.1">
    <property type="nucleotide sequence ID" value="NZ_JBHUCU010000006.1"/>
</dbReference>
<dbReference type="AlphaFoldDB" id="A0A2W1MW12"/>
<sequence length="180" mass="20596">MNLKIFILSIFSLFIFTSVNNQTGDSKFKDTQSVLKALYLYNFASLADWPSNYKKGDFIIGVLSKDNKVYLELKKKYEEKRIGGQDIKIVKYAKISEIDKVNLLFLDKSQSSLINSVNEKIKSQSTLLVTNRTGYLNKGAVINFVEINNKQSYEVNVRNAKKRKLILASKLIELAIKKIE</sequence>
<reference evidence="2 3" key="1">
    <citation type="submission" date="2018-06" db="EMBL/GenBank/DDBJ databases">
        <title>The draft genome sequence of Crocinitomix sp. SM1701.</title>
        <authorList>
            <person name="Zhang X."/>
        </authorList>
    </citation>
    <scope>NUCLEOTIDE SEQUENCE [LARGE SCALE GENOMIC DNA]</scope>
    <source>
        <strain evidence="2 3">SM1701</strain>
    </source>
</reference>
<name>A0A2W1MW12_9FLAO</name>
<proteinExistence type="predicted"/>
<keyword evidence="1" id="KW-0732">Signal</keyword>
<dbReference type="InterPro" id="IPR025293">
    <property type="entry name" value="YfiR/HmsC-like"/>
</dbReference>
<protein>
    <recommendedName>
        <fullName evidence="4">YfiR family protein</fullName>
    </recommendedName>
</protein>
<evidence type="ECO:0000313" key="2">
    <source>
        <dbReference type="EMBL" id="PZE16289.1"/>
    </source>
</evidence>
<feature type="chain" id="PRO_5016055620" description="YfiR family protein" evidence="1">
    <location>
        <begin position="22"/>
        <end position="180"/>
    </location>
</feature>
<evidence type="ECO:0000313" key="3">
    <source>
        <dbReference type="Proteomes" id="UP000249248"/>
    </source>
</evidence>
<dbReference type="Pfam" id="PF13689">
    <property type="entry name" value="DUF4154"/>
    <property type="match status" value="1"/>
</dbReference>
<keyword evidence="3" id="KW-1185">Reference proteome</keyword>
<accession>A0A2W1MW12</accession>
<evidence type="ECO:0008006" key="4">
    <source>
        <dbReference type="Google" id="ProtNLM"/>
    </source>
</evidence>
<dbReference type="Proteomes" id="UP000249248">
    <property type="component" value="Unassembled WGS sequence"/>
</dbReference>
<comment type="caution">
    <text evidence="2">The sequence shown here is derived from an EMBL/GenBank/DDBJ whole genome shotgun (WGS) entry which is preliminary data.</text>
</comment>